<organism evidence="1 2">
    <name type="scientific">Mycobacterium spongiae</name>
    <dbReference type="NCBI Taxonomy" id="886343"/>
    <lineage>
        <taxon>Bacteria</taxon>
        <taxon>Bacillati</taxon>
        <taxon>Actinomycetota</taxon>
        <taxon>Actinomycetes</taxon>
        <taxon>Mycobacteriales</taxon>
        <taxon>Mycobacteriaceae</taxon>
        <taxon>Mycobacterium</taxon>
    </lineage>
</organism>
<proteinExistence type="predicted"/>
<dbReference type="EMBL" id="CP046600">
    <property type="protein sequence ID" value="QUR66007.1"/>
    <property type="molecule type" value="Genomic_DNA"/>
</dbReference>
<dbReference type="RefSeq" id="WP_211697488.1">
    <property type="nucleotide sequence ID" value="NZ_CP046600.1"/>
</dbReference>
<protein>
    <submittedName>
        <fullName evidence="1">Uncharacterized protein</fullName>
    </submittedName>
</protein>
<accession>A0A975JUM4</accession>
<name>A0A975JUM4_9MYCO</name>
<gene>
    <name evidence="1" type="ORF">F6B93_01970</name>
</gene>
<sequence length="103" mass="10129">MESRTAAELRVSGGGLHSEAGWCESAAGALASNSAPSATGLSSPLGNAAAVTRAHAEVVAAGIRCTLRMQATATELASAATGYSANEARSAAQLRALSPTTVT</sequence>
<keyword evidence="2" id="KW-1185">Reference proteome</keyword>
<dbReference type="AlphaFoldDB" id="A0A975JUM4"/>
<dbReference type="KEGG" id="mspg:F6B93_01970"/>
<reference evidence="1" key="1">
    <citation type="submission" date="2019-12" db="EMBL/GenBank/DDBJ databases">
        <title>Mycobacterium spongiae sp. nov.</title>
        <authorList>
            <person name="Stinear T."/>
        </authorList>
    </citation>
    <scope>NUCLEOTIDE SEQUENCE</scope>
    <source>
        <strain evidence="1">FSD4b-SM</strain>
    </source>
</reference>
<evidence type="ECO:0000313" key="2">
    <source>
        <dbReference type="Proteomes" id="UP000682202"/>
    </source>
</evidence>
<evidence type="ECO:0000313" key="1">
    <source>
        <dbReference type="EMBL" id="QUR66007.1"/>
    </source>
</evidence>
<dbReference type="Proteomes" id="UP000682202">
    <property type="component" value="Chromosome"/>
</dbReference>